<gene>
    <name evidence="1" type="ORF">JVT61DRAFT_8796</name>
</gene>
<evidence type="ECO:0000313" key="1">
    <source>
        <dbReference type="EMBL" id="KAG6372083.1"/>
    </source>
</evidence>
<protein>
    <submittedName>
        <fullName evidence="1">Uncharacterized protein</fullName>
    </submittedName>
</protein>
<reference evidence="1" key="1">
    <citation type="submission" date="2021-03" db="EMBL/GenBank/DDBJ databases">
        <title>Evolutionary innovations through gain and loss of genes in the ectomycorrhizal Boletales.</title>
        <authorList>
            <person name="Wu G."/>
            <person name="Miyauchi S."/>
            <person name="Morin E."/>
            <person name="Yang Z.-L."/>
            <person name="Xu J."/>
            <person name="Martin F.M."/>
        </authorList>
    </citation>
    <scope>NUCLEOTIDE SEQUENCE</scope>
    <source>
        <strain evidence="1">BR01</strain>
    </source>
</reference>
<keyword evidence="2" id="KW-1185">Reference proteome</keyword>
<evidence type="ECO:0000313" key="2">
    <source>
        <dbReference type="Proteomes" id="UP000683000"/>
    </source>
</evidence>
<dbReference type="Proteomes" id="UP000683000">
    <property type="component" value="Unassembled WGS sequence"/>
</dbReference>
<dbReference type="OrthoDB" id="2679919at2759"/>
<sequence>MRKLPAMSQIADIRSLLKSLPLDTIQTIKQITPHQFKTLWRAFQGERGRLSFNAKFLYLEEERKLLIMNPSFAHEGFVVLLSRLVTRFLSTLGHDEHMFDFIVATNMGLRYTNGNNIRQMAKPDFQVLIENNHSGKFTPKWIGEVSFTVSPTVTRNNLRQVIAHQPHVDLAFMIIIKEDPKWVFPGSENDSEALHQLRSQPLLTHEEFVLNVGDDFGSVVKGGFAWISIQEIKFEIYLRSSSGSLVIDDARQGEDSAYGTLYPTNNMLDIDLLLLDGSDNLRDSLVLEMEGTDASAASIGRVRQSMANLVIDWDYVLLAYRSVLLTAAYQRYQEWHRPDNSVSEWEDLGEHTTDSSS</sequence>
<name>A0A8I3A5A8_9AGAM</name>
<accession>A0A8I3A5A8</accession>
<dbReference type="EMBL" id="JAGFBS010000030">
    <property type="protein sequence ID" value="KAG6372083.1"/>
    <property type="molecule type" value="Genomic_DNA"/>
</dbReference>
<dbReference type="AlphaFoldDB" id="A0A8I3A5A8"/>
<comment type="caution">
    <text evidence="1">The sequence shown here is derived from an EMBL/GenBank/DDBJ whole genome shotgun (WGS) entry which is preliminary data.</text>
</comment>
<organism evidence="1 2">
    <name type="scientific">Boletus reticuloceps</name>
    <dbReference type="NCBI Taxonomy" id="495285"/>
    <lineage>
        <taxon>Eukaryota</taxon>
        <taxon>Fungi</taxon>
        <taxon>Dikarya</taxon>
        <taxon>Basidiomycota</taxon>
        <taxon>Agaricomycotina</taxon>
        <taxon>Agaricomycetes</taxon>
        <taxon>Agaricomycetidae</taxon>
        <taxon>Boletales</taxon>
        <taxon>Boletineae</taxon>
        <taxon>Boletaceae</taxon>
        <taxon>Boletoideae</taxon>
        <taxon>Boletus</taxon>
    </lineage>
</organism>
<proteinExistence type="predicted"/>